<comment type="caution">
    <text evidence="1">The sequence shown here is derived from an EMBL/GenBank/DDBJ whole genome shotgun (WGS) entry which is preliminary data.</text>
</comment>
<protein>
    <submittedName>
        <fullName evidence="1">Uncharacterized protein</fullName>
    </submittedName>
</protein>
<name>A0AAD6VDF4_9AGAR</name>
<evidence type="ECO:0000313" key="1">
    <source>
        <dbReference type="EMBL" id="KAJ7208915.1"/>
    </source>
</evidence>
<dbReference type="EMBL" id="JARJCW010000032">
    <property type="protein sequence ID" value="KAJ7208915.1"/>
    <property type="molecule type" value="Genomic_DNA"/>
</dbReference>
<proteinExistence type="predicted"/>
<keyword evidence="2" id="KW-1185">Reference proteome</keyword>
<evidence type="ECO:0000313" key="2">
    <source>
        <dbReference type="Proteomes" id="UP001219525"/>
    </source>
</evidence>
<sequence>MCTMCTAQLEDSCPSAGSQPKEPMETGCGQLTRGPAGYGSWVPGARQYGGGVYMYYIIMDNVSATNIPVVAPDGPVAVGRVEGQGGGARKRARAMEHAWWRAEVVAARGSGTVMLPQLESMQIRLNSNYAMLLRHRSNPNPTSHKVQHLVLWRWLRVSTTSPRTRMLMAHERARGGAGRCGAAAAPGVENLPDECRGASQGDGGGGRRTQACMGVAGGGAGLCRATAAVHTLKGMVLGLEAWSLKVLRLEA</sequence>
<accession>A0AAD6VDF4</accession>
<organism evidence="1 2">
    <name type="scientific">Mycena pura</name>
    <dbReference type="NCBI Taxonomy" id="153505"/>
    <lineage>
        <taxon>Eukaryota</taxon>
        <taxon>Fungi</taxon>
        <taxon>Dikarya</taxon>
        <taxon>Basidiomycota</taxon>
        <taxon>Agaricomycotina</taxon>
        <taxon>Agaricomycetes</taxon>
        <taxon>Agaricomycetidae</taxon>
        <taxon>Agaricales</taxon>
        <taxon>Marasmiineae</taxon>
        <taxon>Mycenaceae</taxon>
        <taxon>Mycena</taxon>
    </lineage>
</organism>
<reference evidence="1" key="1">
    <citation type="submission" date="2023-03" db="EMBL/GenBank/DDBJ databases">
        <title>Massive genome expansion in bonnet fungi (Mycena s.s.) driven by repeated elements and novel gene families across ecological guilds.</title>
        <authorList>
            <consortium name="Lawrence Berkeley National Laboratory"/>
            <person name="Harder C.B."/>
            <person name="Miyauchi S."/>
            <person name="Viragh M."/>
            <person name="Kuo A."/>
            <person name="Thoen E."/>
            <person name="Andreopoulos B."/>
            <person name="Lu D."/>
            <person name="Skrede I."/>
            <person name="Drula E."/>
            <person name="Henrissat B."/>
            <person name="Morin E."/>
            <person name="Kohler A."/>
            <person name="Barry K."/>
            <person name="LaButti K."/>
            <person name="Morin E."/>
            <person name="Salamov A."/>
            <person name="Lipzen A."/>
            <person name="Mereny Z."/>
            <person name="Hegedus B."/>
            <person name="Baldrian P."/>
            <person name="Stursova M."/>
            <person name="Weitz H."/>
            <person name="Taylor A."/>
            <person name="Grigoriev I.V."/>
            <person name="Nagy L.G."/>
            <person name="Martin F."/>
            <person name="Kauserud H."/>
        </authorList>
    </citation>
    <scope>NUCLEOTIDE SEQUENCE</scope>
    <source>
        <strain evidence="1">9144</strain>
    </source>
</reference>
<dbReference type="Proteomes" id="UP001219525">
    <property type="component" value="Unassembled WGS sequence"/>
</dbReference>
<gene>
    <name evidence="1" type="ORF">GGX14DRAFT_395541</name>
</gene>
<dbReference type="AlphaFoldDB" id="A0AAD6VDF4"/>